<evidence type="ECO:0000313" key="2">
    <source>
        <dbReference type="EMBL" id="SUE34369.1"/>
    </source>
</evidence>
<dbReference type="OrthoDB" id="9795268at2"/>
<name>A0A379MUD1_9BACT</name>
<dbReference type="Pfam" id="PF13237">
    <property type="entry name" value="Fer4_10"/>
    <property type="match status" value="1"/>
</dbReference>
<keyword evidence="3" id="KW-1185">Reference proteome</keyword>
<dbReference type="RefSeq" id="WP_027291756.1">
    <property type="nucleotide sequence ID" value="NZ_UGVL01000001.1"/>
</dbReference>
<dbReference type="PANTHER" id="PTHR42895:SF1">
    <property type="entry name" value="IRON-SULFUR CLUSTER PROTEIN"/>
    <property type="match status" value="1"/>
</dbReference>
<evidence type="ECO:0000313" key="3">
    <source>
        <dbReference type="Proteomes" id="UP000255233"/>
    </source>
</evidence>
<protein>
    <submittedName>
        <fullName evidence="2">Ferredoxin II</fullName>
    </submittedName>
</protein>
<dbReference type="InterPro" id="IPR017896">
    <property type="entry name" value="4Fe4S_Fe-S-bd"/>
</dbReference>
<dbReference type="STRING" id="880526.GCA_000427365_02227"/>
<reference evidence="2 3" key="1">
    <citation type="submission" date="2018-06" db="EMBL/GenBank/DDBJ databases">
        <authorList>
            <consortium name="Pathogen Informatics"/>
            <person name="Doyle S."/>
        </authorList>
    </citation>
    <scope>NUCLEOTIDE SEQUENCE [LARGE SCALE GENOMIC DNA]</scope>
    <source>
        <strain evidence="2 3">NCTC11190</strain>
    </source>
</reference>
<dbReference type="Proteomes" id="UP000255233">
    <property type="component" value="Unassembled WGS sequence"/>
</dbReference>
<evidence type="ECO:0000259" key="1">
    <source>
        <dbReference type="PROSITE" id="PS51379"/>
    </source>
</evidence>
<dbReference type="SUPFAM" id="SSF54862">
    <property type="entry name" value="4Fe-4S ferredoxins"/>
    <property type="match status" value="1"/>
</dbReference>
<proteinExistence type="predicted"/>
<dbReference type="EMBL" id="UGVL01000001">
    <property type="protein sequence ID" value="SUE34369.1"/>
    <property type="molecule type" value="Genomic_DNA"/>
</dbReference>
<feature type="domain" description="4Fe-4S ferredoxin-type" evidence="1">
    <location>
        <begin position="34"/>
        <end position="63"/>
    </location>
</feature>
<dbReference type="Gene3D" id="3.30.70.20">
    <property type="match status" value="1"/>
</dbReference>
<organism evidence="2 3">
    <name type="scientific">Rikenella microfusus</name>
    <dbReference type="NCBI Taxonomy" id="28139"/>
    <lineage>
        <taxon>Bacteria</taxon>
        <taxon>Pseudomonadati</taxon>
        <taxon>Bacteroidota</taxon>
        <taxon>Bacteroidia</taxon>
        <taxon>Bacteroidales</taxon>
        <taxon>Rikenellaceae</taxon>
        <taxon>Rikenella</taxon>
    </lineage>
</organism>
<gene>
    <name evidence="2" type="ORF">NCTC11190_01592</name>
</gene>
<accession>A0A379MUD1</accession>
<feature type="domain" description="4Fe-4S ferredoxin-type" evidence="1">
    <location>
        <begin position="4"/>
        <end position="33"/>
    </location>
</feature>
<dbReference type="PANTHER" id="PTHR42895">
    <property type="entry name" value="IRON-SULFUR CLUSTER-BINDING PROTEIN-RELATED"/>
    <property type="match status" value="1"/>
</dbReference>
<dbReference type="PROSITE" id="PS51379">
    <property type="entry name" value="4FE4S_FER_2"/>
    <property type="match status" value="2"/>
</dbReference>
<sequence>MERTVIKIDEERCNGCGKCVSGCHEGALQVVNGKAVVVSDLYCDGLGACIGECPVGAITLEKRKAAPYDEAAVMERLVPKGQAVVLAHLKHLKDHGETEWLRQGLDYLKRRDLYPDLERTGLSPTESRIGAATCTCPGATAREIARPGFRLAVTPQRKDGGQLSALRQFPVQLHLLNPRAGFLKDADLLLAADCTAFACGDFHSRFLSGKTLAIACPKLDGNLPVYVEKLTEMIDIGGIGTLTVLIMEVPCCQGLVRIAMQAREHARRNIPLTITVLSVSGEVIDTKWI</sequence>
<dbReference type="InterPro" id="IPR052911">
    <property type="entry name" value="Corrinoid_activation_enz"/>
</dbReference>
<dbReference type="AlphaFoldDB" id="A0A379MUD1"/>